<dbReference type="RefSeq" id="WP_343881045.1">
    <property type="nucleotide sequence ID" value="NZ_BAAAFO010000002.1"/>
</dbReference>
<dbReference type="EMBL" id="BAAAFO010000002">
    <property type="protein sequence ID" value="GAA0247342.1"/>
    <property type="molecule type" value="Genomic_DNA"/>
</dbReference>
<proteinExistence type="predicted"/>
<dbReference type="InterPro" id="IPR019302">
    <property type="entry name" value="CAP12/PCTIR_TIR_dom"/>
</dbReference>
<dbReference type="Pfam" id="PF10137">
    <property type="entry name" value="CAP12-PCTIR_TIR"/>
    <property type="match status" value="1"/>
</dbReference>
<sequence length="372" mass="41112">MTSHQELFKIADELDNQAGLGQIPEIKEPIAALRRAVNEVGRSFSGSWLGYHSRVYYQNFQPPPPGAHFSQEWGLMDTISGMGSRGDWMEYDSEAVKAHIQSLAGHFDLSRAHEAANAAEESFKSAKAGMISIIQTEIDSGSDKFLESLQEQLEKFEPLSPFEVAQNMNRGGQVMTRDTIVLGQGTQLPPHCAIKSEYRSIEHALAICHEAGLIARKAASHIERKNKRAASTVRIGTNVFIGHGRATAWRDLKDFVRDRLSLPWDEFNRVPVAGVTNIARLSEMLEAAAIAFLVMTAEDERADGSLQARMNVIHEAGLFQGCLGFTKAIVMLEEGCEEFTNISGLGQIRFPAGNISAVFEEVRRVLEREGLL</sequence>
<evidence type="ECO:0000259" key="1">
    <source>
        <dbReference type="Pfam" id="PF10137"/>
    </source>
</evidence>
<evidence type="ECO:0000313" key="2">
    <source>
        <dbReference type="EMBL" id="GAA0247342.1"/>
    </source>
</evidence>
<name>A0ABP3E2Y6_9GAMM</name>
<reference evidence="3" key="1">
    <citation type="journal article" date="2019" name="Int. J. Syst. Evol. Microbiol.">
        <title>The Global Catalogue of Microorganisms (GCM) 10K type strain sequencing project: providing services to taxonomists for standard genome sequencing and annotation.</title>
        <authorList>
            <consortium name="The Broad Institute Genomics Platform"/>
            <consortium name="The Broad Institute Genome Sequencing Center for Infectious Disease"/>
            <person name="Wu L."/>
            <person name="Ma J."/>
        </authorList>
    </citation>
    <scope>NUCLEOTIDE SEQUENCE [LARGE SCALE GENOMIC DNA]</scope>
    <source>
        <strain evidence="3">JCM 16242</strain>
    </source>
</reference>
<comment type="caution">
    <text evidence="2">The sequence shown here is derived from an EMBL/GenBank/DDBJ whole genome shotgun (WGS) entry which is preliminary data.</text>
</comment>
<protein>
    <recommendedName>
        <fullName evidence="1">CD-NTase-associated protein 12/Pycsar effector protein TIR domain-containing protein</fullName>
    </recommendedName>
</protein>
<feature type="domain" description="CD-NTase-associated protein 12/Pycsar effector protein TIR" evidence="1">
    <location>
        <begin position="238"/>
        <end position="350"/>
    </location>
</feature>
<keyword evidence="3" id="KW-1185">Reference proteome</keyword>
<gene>
    <name evidence="2" type="ORF">GCM10009126_11100</name>
</gene>
<accession>A0ABP3E2Y6</accession>
<dbReference type="Proteomes" id="UP001500657">
    <property type="component" value="Unassembled WGS sequence"/>
</dbReference>
<evidence type="ECO:0000313" key="3">
    <source>
        <dbReference type="Proteomes" id="UP001500657"/>
    </source>
</evidence>
<organism evidence="2 3">
    <name type="scientific">Rhodanobacter caeni</name>
    <dbReference type="NCBI Taxonomy" id="657654"/>
    <lineage>
        <taxon>Bacteria</taxon>
        <taxon>Pseudomonadati</taxon>
        <taxon>Pseudomonadota</taxon>
        <taxon>Gammaproteobacteria</taxon>
        <taxon>Lysobacterales</taxon>
        <taxon>Rhodanobacteraceae</taxon>
        <taxon>Rhodanobacter</taxon>
    </lineage>
</organism>